<dbReference type="PROSITE" id="PS51387">
    <property type="entry name" value="FAD_PCMH"/>
    <property type="match status" value="1"/>
</dbReference>
<comment type="caution">
    <text evidence="6">The sequence shown here is derived from an EMBL/GenBank/DDBJ whole genome shotgun (WGS) entry which is preliminary data.</text>
</comment>
<dbReference type="InterPro" id="IPR036318">
    <property type="entry name" value="FAD-bd_PCMH-like_sf"/>
</dbReference>
<evidence type="ECO:0000313" key="7">
    <source>
        <dbReference type="Proteomes" id="UP000268469"/>
    </source>
</evidence>
<dbReference type="Gene3D" id="3.30.70.2740">
    <property type="match status" value="1"/>
</dbReference>
<evidence type="ECO:0000256" key="3">
    <source>
        <dbReference type="ARBA" id="ARBA00022827"/>
    </source>
</evidence>
<dbReference type="Pfam" id="PF01565">
    <property type="entry name" value="FAD_binding_4"/>
    <property type="match status" value="1"/>
</dbReference>
<sequence>MDRDQLVGELERVIPKEAIVSDPDLLEKYGHDETPDLYREPLLVVRPKTTGEISSIMAFANREGIPVVPRGGGTGLAGGAVPPEGSIVISTERMDRIMEIDPVNMVAVVQAGVITGKLAEAVEKEGLFYPPDPASLDACTIGGNIATGAGGANTLRFGTTKDYLLGLTTVLADGRVLRLGGKNVKDATGYKLIPLFCGSEGTLGIITEAILRLLPLPRKRIDLLLPFPDLHLAVGCAVSILRADIVPTALEMMEERAISYVETYLKKKFPFPKAPVLLLIRVDGDDEKALMEKAERISDLAEGAIDCFVAQSPSEQRRVWEARRAISDALKSKGKLYHEDIVVPRGRIPDFVPSIHELGQNYNLEVILYGHLGDGNIHINLIEPDPERLSLFRCDLYRRAKELGGRISGEHGIGLIKRDYLNYCLDPEVIETMRVIKEALDPKGILNPGKVLFFDQDKTNGRF</sequence>
<dbReference type="FunFam" id="1.10.45.10:FF:000001">
    <property type="entry name" value="D-lactate dehydrogenase mitochondrial"/>
    <property type="match status" value="1"/>
</dbReference>
<dbReference type="Proteomes" id="UP000268469">
    <property type="component" value="Unassembled WGS sequence"/>
</dbReference>
<dbReference type="EMBL" id="QNBE01000070">
    <property type="protein sequence ID" value="RKX69700.1"/>
    <property type="molecule type" value="Genomic_DNA"/>
</dbReference>
<evidence type="ECO:0000256" key="1">
    <source>
        <dbReference type="ARBA" id="ARBA00001974"/>
    </source>
</evidence>
<dbReference type="InterPro" id="IPR016169">
    <property type="entry name" value="FAD-bd_PCMH_sub2"/>
</dbReference>
<organism evidence="6 7">
    <name type="scientific">candidate division WOR-3 bacterium</name>
    <dbReference type="NCBI Taxonomy" id="2052148"/>
    <lineage>
        <taxon>Bacteria</taxon>
        <taxon>Bacteria division WOR-3</taxon>
    </lineage>
</organism>
<dbReference type="InterPro" id="IPR004113">
    <property type="entry name" value="FAD-bd_oxidored_4_C"/>
</dbReference>
<feature type="domain" description="FAD-binding PCMH-type" evidence="5">
    <location>
        <begin position="37"/>
        <end position="216"/>
    </location>
</feature>
<dbReference type="InterPro" id="IPR016166">
    <property type="entry name" value="FAD-bd_PCMH"/>
</dbReference>
<keyword evidence="4" id="KW-0560">Oxidoreductase</keyword>
<dbReference type="InterPro" id="IPR016171">
    <property type="entry name" value="Vanillyl_alc_oxidase_C-sub2"/>
</dbReference>
<dbReference type="Gene3D" id="3.30.465.10">
    <property type="match status" value="1"/>
</dbReference>
<evidence type="ECO:0000256" key="4">
    <source>
        <dbReference type="ARBA" id="ARBA00023002"/>
    </source>
</evidence>
<keyword evidence="3" id="KW-0274">FAD</keyword>
<dbReference type="GO" id="GO:0016491">
    <property type="term" value="F:oxidoreductase activity"/>
    <property type="evidence" value="ECO:0007669"/>
    <property type="project" value="UniProtKB-KW"/>
</dbReference>
<dbReference type="PANTHER" id="PTHR42934">
    <property type="entry name" value="GLYCOLATE OXIDASE SUBUNIT GLCD"/>
    <property type="match status" value="1"/>
</dbReference>
<gene>
    <name evidence="6" type="ORF">DRP53_07415</name>
</gene>
<dbReference type="Pfam" id="PF02913">
    <property type="entry name" value="FAD-oxidase_C"/>
    <property type="match status" value="1"/>
</dbReference>
<dbReference type="SUPFAM" id="SSF56176">
    <property type="entry name" value="FAD-binding/transporter-associated domain-like"/>
    <property type="match status" value="1"/>
</dbReference>
<dbReference type="GO" id="GO:0071949">
    <property type="term" value="F:FAD binding"/>
    <property type="evidence" value="ECO:0007669"/>
    <property type="project" value="InterPro"/>
</dbReference>
<dbReference type="Gene3D" id="1.10.45.10">
    <property type="entry name" value="Vanillyl-alcohol Oxidase, Chain A, domain 4"/>
    <property type="match status" value="1"/>
</dbReference>
<dbReference type="InterPro" id="IPR051914">
    <property type="entry name" value="FAD-linked_OxidoTrans_Type4"/>
</dbReference>
<name>A0A660SIA5_UNCW3</name>
<reference evidence="6 7" key="1">
    <citation type="submission" date="2018-06" db="EMBL/GenBank/DDBJ databases">
        <title>Extensive metabolic versatility and redundancy in microbially diverse, dynamic hydrothermal sediments.</title>
        <authorList>
            <person name="Dombrowski N."/>
            <person name="Teske A."/>
            <person name="Baker B.J."/>
        </authorList>
    </citation>
    <scope>NUCLEOTIDE SEQUENCE [LARGE SCALE GENOMIC DNA]</scope>
    <source>
        <strain evidence="6">B36_G15</strain>
    </source>
</reference>
<dbReference type="PANTHER" id="PTHR42934:SF2">
    <property type="entry name" value="GLYCOLATE OXIDASE SUBUNIT GLCD"/>
    <property type="match status" value="1"/>
</dbReference>
<comment type="cofactor">
    <cofactor evidence="1">
        <name>FAD</name>
        <dbReference type="ChEBI" id="CHEBI:57692"/>
    </cofactor>
</comment>
<protein>
    <recommendedName>
        <fullName evidence="5">FAD-binding PCMH-type domain-containing protein</fullName>
    </recommendedName>
</protein>
<dbReference type="InterPro" id="IPR016164">
    <property type="entry name" value="FAD-linked_Oxase-like_C"/>
</dbReference>
<dbReference type="SUPFAM" id="SSF55103">
    <property type="entry name" value="FAD-linked oxidases, C-terminal domain"/>
    <property type="match status" value="1"/>
</dbReference>
<evidence type="ECO:0000313" key="6">
    <source>
        <dbReference type="EMBL" id="RKX69700.1"/>
    </source>
</evidence>
<proteinExistence type="predicted"/>
<evidence type="ECO:0000259" key="5">
    <source>
        <dbReference type="PROSITE" id="PS51387"/>
    </source>
</evidence>
<dbReference type="Gene3D" id="3.30.70.2190">
    <property type="match status" value="1"/>
</dbReference>
<accession>A0A660SIA5</accession>
<keyword evidence="2" id="KW-0285">Flavoprotein</keyword>
<dbReference type="InterPro" id="IPR006094">
    <property type="entry name" value="Oxid_FAD_bind_N"/>
</dbReference>
<evidence type="ECO:0000256" key="2">
    <source>
        <dbReference type="ARBA" id="ARBA00022630"/>
    </source>
</evidence>
<dbReference type="AlphaFoldDB" id="A0A660SIA5"/>